<proteinExistence type="predicted"/>
<dbReference type="PANTHER" id="PTHR24186">
    <property type="entry name" value="PROTEIN PHOSPHATASE 1 REGULATORY SUBUNIT"/>
    <property type="match status" value="1"/>
</dbReference>
<sequence>MDPKLYQAVIKGDVASMKELAGPDSTLLFQVTPNGDNILHVAAKYDLNQIAQEIVKLPSSGLLVNQKNSKHDTPLHIAARLGSLKTCQVLVNFANSVSREIEAGEKLIRMVNSNKDTALHDAVRNGYHQVAELLIREDPELTLLTNGVGESPLFIALDKRHLHIAQHILEVAPDFSIDGRNGTNILHVAAIRSKHEVFTIVDYLCELMSYQNIMTDSSFKYGLKSVSAIICSIRRIWAAGHKLGYKNLVAQLMLVEKIRSALSQTDERGWTPLHYAVHFGALDIVELFSEYIYKGNGSAAHVRDGKGRSVIHIAAREGEVVILERLSNLVPEIWDLQDNKGQTPLHLAVATKMLASVRFILRNRLSHSGLINQQDNEGNTALHLAVIQGHCEDIFEFLIKDNRVDKTVANSAGHTILDILLMQDHGYDFKKWFTMTAAINGGLQSWELAINKHGRKTRPNETRETDQAQQPERKLEPAMDDEVIGGQGLKNLNYDQLKQIGNTDALVATLVATVSFAAGFTVPGGYKSDGPDEGTPTLSGISAFRVSVMANVIAFALSTLSMVFHFYSSFMEKLNRVAFYTSLSTFLLIYAIIAMVISFFSGTYASLSHTSGLANAVIAIVCCIAFVFISVVLNSTLHPFPPLFWATRPLDEEDDVHSFNENLIVQSLQRGPVPPSAGNRCTNIPGRSRGRCTLTEMNAVGGGGVAAYHAAPPVFPEFVVKVVMELIKNKIFSRSFDCSRVNCICKYHEK</sequence>
<comment type="subcellular location">
    <subcellularLocation>
        <location evidence="1">Membrane</location>
        <topology evidence="1">Multi-pass membrane protein</topology>
    </subcellularLocation>
</comment>
<evidence type="ECO:0000256" key="3">
    <source>
        <dbReference type="ARBA" id="ARBA00022737"/>
    </source>
</evidence>
<comment type="caution">
    <text evidence="11">The sequence shown here is derived from an EMBL/GenBank/DDBJ whole genome shotgun (WGS) entry which is preliminary data.</text>
</comment>
<dbReference type="PANTHER" id="PTHR24186:SF50">
    <property type="entry name" value="ANKYRIN REPEAT-CONTAINING PROTEIN ITN1-LIKE ISOFORM X1"/>
    <property type="match status" value="1"/>
</dbReference>
<feature type="transmembrane region" description="Helical" evidence="9">
    <location>
        <begin position="612"/>
        <end position="633"/>
    </location>
</feature>
<evidence type="ECO:0000256" key="2">
    <source>
        <dbReference type="ARBA" id="ARBA00022692"/>
    </source>
</evidence>
<evidence type="ECO:0000313" key="11">
    <source>
        <dbReference type="EMBL" id="KAE8705533.1"/>
    </source>
</evidence>
<dbReference type="Proteomes" id="UP000436088">
    <property type="component" value="Unassembled WGS sequence"/>
</dbReference>
<keyword evidence="3" id="KW-0677">Repeat</keyword>
<keyword evidence="12" id="KW-1185">Reference proteome</keyword>
<dbReference type="Pfam" id="PF12796">
    <property type="entry name" value="Ank_2"/>
    <property type="match status" value="3"/>
</dbReference>
<feature type="compositionally biased region" description="Basic and acidic residues" evidence="8">
    <location>
        <begin position="458"/>
        <end position="477"/>
    </location>
</feature>
<dbReference type="InterPro" id="IPR026961">
    <property type="entry name" value="PGG_dom"/>
</dbReference>
<dbReference type="GO" id="GO:0005886">
    <property type="term" value="C:plasma membrane"/>
    <property type="evidence" value="ECO:0007669"/>
    <property type="project" value="TreeGrafter"/>
</dbReference>
<evidence type="ECO:0000256" key="8">
    <source>
        <dbReference type="SAM" id="MobiDB-lite"/>
    </source>
</evidence>
<dbReference type="Pfam" id="PF13962">
    <property type="entry name" value="PGG"/>
    <property type="match status" value="1"/>
</dbReference>
<evidence type="ECO:0000256" key="9">
    <source>
        <dbReference type="SAM" id="Phobius"/>
    </source>
</evidence>
<evidence type="ECO:0000256" key="5">
    <source>
        <dbReference type="ARBA" id="ARBA00023043"/>
    </source>
</evidence>
<evidence type="ECO:0000256" key="4">
    <source>
        <dbReference type="ARBA" id="ARBA00022989"/>
    </source>
</evidence>
<feature type="transmembrane region" description="Helical" evidence="9">
    <location>
        <begin position="546"/>
        <end position="567"/>
    </location>
</feature>
<name>A0A6A3ANU9_HIBSY</name>
<accession>A0A6A3ANU9</accession>
<keyword evidence="5 7" id="KW-0040">ANK repeat</keyword>
<dbReference type="PROSITE" id="PS50088">
    <property type="entry name" value="ANK_REPEAT"/>
    <property type="match status" value="4"/>
</dbReference>
<evidence type="ECO:0000259" key="10">
    <source>
        <dbReference type="Pfam" id="PF13962"/>
    </source>
</evidence>
<feature type="repeat" description="ANK" evidence="7">
    <location>
        <begin position="114"/>
        <end position="146"/>
    </location>
</feature>
<keyword evidence="4 9" id="KW-1133">Transmembrane helix</keyword>
<dbReference type="SUPFAM" id="SSF48403">
    <property type="entry name" value="Ankyrin repeat"/>
    <property type="match status" value="1"/>
</dbReference>
<dbReference type="AlphaFoldDB" id="A0A6A3ANU9"/>
<dbReference type="SMART" id="SM00248">
    <property type="entry name" value="ANK"/>
    <property type="match status" value="9"/>
</dbReference>
<gene>
    <name evidence="11" type="ORF">F3Y22_tig00110422pilonHSYRG00022</name>
</gene>
<evidence type="ECO:0000256" key="6">
    <source>
        <dbReference type="ARBA" id="ARBA00023136"/>
    </source>
</evidence>
<feature type="repeat" description="ANK" evidence="7">
    <location>
        <begin position="268"/>
        <end position="288"/>
    </location>
</feature>
<dbReference type="InterPro" id="IPR002110">
    <property type="entry name" value="Ankyrin_rpt"/>
</dbReference>
<feature type="domain" description="PGG" evidence="10">
    <location>
        <begin position="496"/>
        <end position="605"/>
    </location>
</feature>
<feature type="transmembrane region" description="Helical" evidence="9">
    <location>
        <begin position="579"/>
        <end position="600"/>
    </location>
</feature>
<reference evidence="11" key="1">
    <citation type="submission" date="2019-09" db="EMBL/GenBank/DDBJ databases">
        <title>Draft genome information of white flower Hibiscus syriacus.</title>
        <authorList>
            <person name="Kim Y.-M."/>
        </authorList>
    </citation>
    <scope>NUCLEOTIDE SEQUENCE [LARGE SCALE GENOMIC DNA]</scope>
    <source>
        <strain evidence="11">YM2019G1</strain>
    </source>
</reference>
<feature type="repeat" description="ANK" evidence="7">
    <location>
        <begin position="377"/>
        <end position="400"/>
    </location>
</feature>
<dbReference type="PROSITE" id="PS50297">
    <property type="entry name" value="ANK_REP_REGION"/>
    <property type="match status" value="2"/>
</dbReference>
<organism evidence="11 12">
    <name type="scientific">Hibiscus syriacus</name>
    <name type="common">Rose of Sharon</name>
    <dbReference type="NCBI Taxonomy" id="106335"/>
    <lineage>
        <taxon>Eukaryota</taxon>
        <taxon>Viridiplantae</taxon>
        <taxon>Streptophyta</taxon>
        <taxon>Embryophyta</taxon>
        <taxon>Tracheophyta</taxon>
        <taxon>Spermatophyta</taxon>
        <taxon>Magnoliopsida</taxon>
        <taxon>eudicotyledons</taxon>
        <taxon>Gunneridae</taxon>
        <taxon>Pentapetalae</taxon>
        <taxon>rosids</taxon>
        <taxon>malvids</taxon>
        <taxon>Malvales</taxon>
        <taxon>Malvaceae</taxon>
        <taxon>Malvoideae</taxon>
        <taxon>Hibiscus</taxon>
    </lineage>
</organism>
<evidence type="ECO:0000313" key="12">
    <source>
        <dbReference type="Proteomes" id="UP000436088"/>
    </source>
</evidence>
<evidence type="ECO:0000256" key="7">
    <source>
        <dbReference type="PROSITE-ProRule" id="PRU00023"/>
    </source>
</evidence>
<evidence type="ECO:0000256" key="1">
    <source>
        <dbReference type="ARBA" id="ARBA00004141"/>
    </source>
</evidence>
<dbReference type="EMBL" id="VEPZ02000981">
    <property type="protein sequence ID" value="KAE8705533.1"/>
    <property type="molecule type" value="Genomic_DNA"/>
</dbReference>
<keyword evidence="2 9" id="KW-0812">Transmembrane</keyword>
<dbReference type="InterPro" id="IPR036770">
    <property type="entry name" value="Ankyrin_rpt-contain_sf"/>
</dbReference>
<feature type="region of interest" description="Disordered" evidence="8">
    <location>
        <begin position="454"/>
        <end position="478"/>
    </location>
</feature>
<protein>
    <submittedName>
        <fullName evidence="11">Ankyrin repeat family protein</fullName>
    </submittedName>
</protein>
<keyword evidence="6 9" id="KW-0472">Membrane</keyword>
<feature type="repeat" description="ANK" evidence="7">
    <location>
        <begin position="340"/>
        <end position="376"/>
    </location>
</feature>
<dbReference type="Gene3D" id="1.25.40.20">
    <property type="entry name" value="Ankyrin repeat-containing domain"/>
    <property type="match status" value="2"/>
</dbReference>